<dbReference type="InterPro" id="IPR014756">
    <property type="entry name" value="Ig_E-set"/>
</dbReference>
<dbReference type="GO" id="GO:0030036">
    <property type="term" value="P:actin cytoskeleton organization"/>
    <property type="evidence" value="ECO:0007669"/>
    <property type="project" value="InterPro"/>
</dbReference>
<accession>A0A443SVN2</accession>
<feature type="repeat" description="Filamin" evidence="3">
    <location>
        <begin position="318"/>
        <end position="405"/>
    </location>
</feature>
<dbReference type="SUPFAM" id="SSF81296">
    <property type="entry name" value="E set domains"/>
    <property type="match status" value="4"/>
</dbReference>
<evidence type="ECO:0000313" key="4">
    <source>
        <dbReference type="EMBL" id="RWS31582.1"/>
    </source>
</evidence>
<dbReference type="SMART" id="SM00557">
    <property type="entry name" value="IG_FLMN"/>
    <property type="match status" value="4"/>
</dbReference>
<keyword evidence="5" id="KW-1185">Reference proteome</keyword>
<dbReference type="STRING" id="299467.A0A443SVN2"/>
<gene>
    <name evidence="4" type="ORF">B4U80_04090</name>
</gene>
<evidence type="ECO:0000313" key="5">
    <source>
        <dbReference type="Proteomes" id="UP000288716"/>
    </source>
</evidence>
<dbReference type="PANTHER" id="PTHR38537:SF8">
    <property type="entry name" value="FILAMIN-A"/>
    <property type="match status" value="1"/>
</dbReference>
<evidence type="ECO:0000256" key="3">
    <source>
        <dbReference type="PROSITE-ProRule" id="PRU00087"/>
    </source>
</evidence>
<dbReference type="Gene3D" id="2.60.40.10">
    <property type="entry name" value="Immunoglobulins"/>
    <property type="match status" value="4"/>
</dbReference>
<dbReference type="AlphaFoldDB" id="A0A443SVN2"/>
<feature type="repeat" description="Filamin" evidence="3">
    <location>
        <begin position="110"/>
        <end position="202"/>
    </location>
</feature>
<dbReference type="InterPro" id="IPR017868">
    <property type="entry name" value="Filamin/ABP280_repeat-like"/>
</dbReference>
<reference evidence="4 5" key="1">
    <citation type="journal article" date="2018" name="Gigascience">
        <title>Genomes of trombidid mites reveal novel predicted allergens and laterally-transferred genes associated with secondary metabolism.</title>
        <authorList>
            <person name="Dong X."/>
            <person name="Chaisiri K."/>
            <person name="Xia D."/>
            <person name="Armstrong S.D."/>
            <person name="Fang Y."/>
            <person name="Donnelly M.J."/>
            <person name="Kadowaki T."/>
            <person name="McGarry J.W."/>
            <person name="Darby A.C."/>
            <person name="Makepeace B.L."/>
        </authorList>
    </citation>
    <scope>NUCLEOTIDE SEQUENCE [LARGE SCALE GENOMIC DNA]</scope>
    <source>
        <strain evidence="4">UoL-UT</strain>
    </source>
</reference>
<evidence type="ECO:0000256" key="1">
    <source>
        <dbReference type="ARBA" id="ARBA00009238"/>
    </source>
</evidence>
<proteinExistence type="inferred from homology"/>
<dbReference type="InterPro" id="IPR044801">
    <property type="entry name" value="Filamin"/>
</dbReference>
<dbReference type="InterPro" id="IPR013783">
    <property type="entry name" value="Ig-like_fold"/>
</dbReference>
<feature type="repeat" description="Filamin" evidence="3">
    <location>
        <begin position="203"/>
        <end position="290"/>
    </location>
</feature>
<organism evidence="4 5">
    <name type="scientific">Leptotrombidium deliense</name>
    <dbReference type="NCBI Taxonomy" id="299467"/>
    <lineage>
        <taxon>Eukaryota</taxon>
        <taxon>Metazoa</taxon>
        <taxon>Ecdysozoa</taxon>
        <taxon>Arthropoda</taxon>
        <taxon>Chelicerata</taxon>
        <taxon>Arachnida</taxon>
        <taxon>Acari</taxon>
        <taxon>Acariformes</taxon>
        <taxon>Trombidiformes</taxon>
        <taxon>Prostigmata</taxon>
        <taxon>Anystina</taxon>
        <taxon>Parasitengona</taxon>
        <taxon>Trombiculoidea</taxon>
        <taxon>Trombiculidae</taxon>
        <taxon>Leptotrombidium</taxon>
    </lineage>
</organism>
<evidence type="ECO:0000256" key="2">
    <source>
        <dbReference type="ARBA" id="ARBA00022737"/>
    </source>
</evidence>
<dbReference type="InterPro" id="IPR001298">
    <property type="entry name" value="Filamin/ABP280_rpt"/>
</dbReference>
<feature type="repeat" description="Filamin" evidence="3">
    <location>
        <begin position="1"/>
        <end position="88"/>
    </location>
</feature>
<dbReference type="OrthoDB" id="5334309at2759"/>
<dbReference type="EMBL" id="NCKV01000125">
    <property type="protein sequence ID" value="RWS31582.1"/>
    <property type="molecule type" value="Genomic_DNA"/>
</dbReference>
<sequence length="406" mass="45221">MSSPMAIGAGLVSGRVNQYNDFTVYTHRPGYSGLSVGVDGPSRAEIRYTDNHDGTVKVSYMPSSPGEYRITIKYDGISVRGSPYTVRIRGDEPSYSSTSRTHDNFSSLGSCGTAANRVRVSGRGLYSGITNVQNEVEIDVKDAGPGRLHWSIEGPGHVESKNRQLDDGKYRLYYRPDSPGEYHMKIQYDNREVFGSPFKIRMASLVIATGSGLISGVPHTYNDFSVYTNRSGIGGVSVIVDGPSRCDVKYKDTYEGYVRVSYYPAAPGEYRIYVMFDGINVTGSPFKVRIHGKRPKKYIATHEREDMMYAFRHRLKAPENVRASGRGLFSGLSNIYNEVIVNARNAAPGRLSWSIDGPGHVEAYNTPLEHGIYRLYYKPCRGGEYTIRIKYAERDIIGSPFDVRVV</sequence>
<comment type="caution">
    <text evidence="4">The sequence shown here is derived from an EMBL/GenBank/DDBJ whole genome shotgun (WGS) entry which is preliminary data.</text>
</comment>
<comment type="similarity">
    <text evidence="1">Belongs to the filamin family.</text>
</comment>
<dbReference type="GO" id="GO:0051015">
    <property type="term" value="F:actin filament binding"/>
    <property type="evidence" value="ECO:0007669"/>
    <property type="project" value="InterPro"/>
</dbReference>
<dbReference type="Proteomes" id="UP000288716">
    <property type="component" value="Unassembled WGS sequence"/>
</dbReference>
<dbReference type="PANTHER" id="PTHR38537">
    <property type="entry name" value="JITTERBUG, ISOFORM N"/>
    <property type="match status" value="1"/>
</dbReference>
<dbReference type="PROSITE" id="PS50194">
    <property type="entry name" value="FILAMIN_REPEAT"/>
    <property type="match status" value="4"/>
</dbReference>
<name>A0A443SVN2_9ACAR</name>
<dbReference type="VEuPathDB" id="VectorBase:LDEU000458"/>
<protein>
    <submittedName>
        <fullName evidence="4">Filamin-C-like protein</fullName>
    </submittedName>
</protein>
<keyword evidence="2" id="KW-0677">Repeat</keyword>
<dbReference type="Pfam" id="PF00630">
    <property type="entry name" value="Filamin"/>
    <property type="match status" value="4"/>
</dbReference>